<dbReference type="EMBL" id="FNYK01000086">
    <property type="protein sequence ID" value="SEJ26073.1"/>
    <property type="molecule type" value="Genomic_DNA"/>
</dbReference>
<dbReference type="AlphaFoldDB" id="A0A1H6XA88"/>
<name>A0A1H6XA88_9FIRM</name>
<sequence length="103" mass="12000">MLYKLENGSLTRAPKYIIDNGTTYINNDDKLREKGYKELVHDTNLVDGSYIVKTTYTEDDTNIYEHYEWAKYEETEHVQEPTIDERVSAIEEMLIAEMGGEEA</sequence>
<protein>
    <submittedName>
        <fullName evidence="1">Uncharacterized protein</fullName>
    </submittedName>
</protein>
<dbReference type="RefSeq" id="WP_074732811.1">
    <property type="nucleotide sequence ID" value="NZ_FNYK01000086.1"/>
</dbReference>
<gene>
    <name evidence="1" type="ORF">SAMN04487834_10866</name>
</gene>
<reference evidence="2" key="1">
    <citation type="submission" date="2016-10" db="EMBL/GenBank/DDBJ databases">
        <authorList>
            <person name="Varghese N."/>
        </authorList>
    </citation>
    <scope>NUCLEOTIDE SEQUENCE [LARGE SCALE GENOMIC DNA]</scope>
    <source>
        <strain evidence="2">DSM 20406</strain>
    </source>
</reference>
<accession>A0A1H6XA88</accession>
<dbReference type="Proteomes" id="UP000183028">
    <property type="component" value="Unassembled WGS sequence"/>
</dbReference>
<organism evidence="1 2">
    <name type="scientific">Sharpea azabuensis</name>
    <dbReference type="NCBI Taxonomy" id="322505"/>
    <lineage>
        <taxon>Bacteria</taxon>
        <taxon>Bacillati</taxon>
        <taxon>Bacillota</taxon>
        <taxon>Erysipelotrichia</taxon>
        <taxon>Erysipelotrichales</taxon>
        <taxon>Coprobacillaceae</taxon>
        <taxon>Sharpea</taxon>
    </lineage>
</organism>
<keyword evidence="2" id="KW-1185">Reference proteome</keyword>
<evidence type="ECO:0000313" key="2">
    <source>
        <dbReference type="Proteomes" id="UP000183028"/>
    </source>
</evidence>
<evidence type="ECO:0000313" key="1">
    <source>
        <dbReference type="EMBL" id="SEJ26073.1"/>
    </source>
</evidence>
<proteinExistence type="predicted"/>